<dbReference type="Proteomes" id="UP001732700">
    <property type="component" value="Chromosome 4D"/>
</dbReference>
<accession>A0ACD5XFS0</accession>
<proteinExistence type="predicted"/>
<dbReference type="EnsemblPlants" id="AVESA.00010b.r2.4DG0786470.1">
    <property type="protein sequence ID" value="AVESA.00010b.r2.4DG0786470.1.CDS"/>
    <property type="gene ID" value="AVESA.00010b.r2.4DG0786470"/>
</dbReference>
<organism evidence="1 2">
    <name type="scientific">Avena sativa</name>
    <name type="common">Oat</name>
    <dbReference type="NCBI Taxonomy" id="4498"/>
    <lineage>
        <taxon>Eukaryota</taxon>
        <taxon>Viridiplantae</taxon>
        <taxon>Streptophyta</taxon>
        <taxon>Embryophyta</taxon>
        <taxon>Tracheophyta</taxon>
        <taxon>Spermatophyta</taxon>
        <taxon>Magnoliopsida</taxon>
        <taxon>Liliopsida</taxon>
        <taxon>Poales</taxon>
        <taxon>Poaceae</taxon>
        <taxon>BOP clade</taxon>
        <taxon>Pooideae</taxon>
        <taxon>Poodae</taxon>
        <taxon>Poeae</taxon>
        <taxon>Poeae Chloroplast Group 1 (Aveneae type)</taxon>
        <taxon>Aveninae</taxon>
        <taxon>Avena</taxon>
    </lineage>
</organism>
<evidence type="ECO:0000313" key="1">
    <source>
        <dbReference type="EnsemblPlants" id="AVESA.00010b.r2.4DG0786470.1.CDS"/>
    </source>
</evidence>
<protein>
    <submittedName>
        <fullName evidence="1">Uncharacterized protein</fullName>
    </submittedName>
</protein>
<name>A0ACD5XFS0_AVESA</name>
<evidence type="ECO:0000313" key="2">
    <source>
        <dbReference type="Proteomes" id="UP001732700"/>
    </source>
</evidence>
<sequence>MKYDDTPADLVQPRKSQPRKMSRSRLPVLLVLLAVSLLVLASCQPLPVVVPVTKDPATSLYTIPFYDGANLVVDIAGPLVWSTCQRGHLPAELPCKSDTCKLANAYPVPGCRAAGCGHDARKDRTSCTANPYNPVTGACAAGSLVHTRFVANTTDGKNPVSQVSVRTVAACGTTKKLLASLPRGASGVAGLAGSGLALPAQVASSQKVAKKFLLCLPTGGANGDGVAIFGGSPLYLQYTGSMEYTESLQYTPLVARKDSPAHYVTVNYIAFENSRRHGAQHDGAIHRAPARRVPPVRGRVRQGRGGAVGVRAEAARSEARAAVWAVLRRADAGQHAARLHGTKCNAGA</sequence>
<reference evidence="1" key="2">
    <citation type="submission" date="2025-09" db="UniProtKB">
        <authorList>
            <consortium name="EnsemblPlants"/>
        </authorList>
    </citation>
    <scope>IDENTIFICATION</scope>
</reference>
<keyword evidence="2" id="KW-1185">Reference proteome</keyword>
<reference evidence="1" key="1">
    <citation type="submission" date="2021-05" db="EMBL/GenBank/DDBJ databases">
        <authorList>
            <person name="Scholz U."/>
            <person name="Mascher M."/>
            <person name="Fiebig A."/>
        </authorList>
    </citation>
    <scope>NUCLEOTIDE SEQUENCE [LARGE SCALE GENOMIC DNA]</scope>
</reference>